<protein>
    <recommendedName>
        <fullName evidence="3">DUF4468 domain-containing protein</fullName>
    </recommendedName>
</protein>
<evidence type="ECO:0000313" key="2">
    <source>
        <dbReference type="Proteomes" id="UP000237640"/>
    </source>
</evidence>
<proteinExistence type="predicted"/>
<accession>A0A2T0MFV4</accession>
<dbReference type="OrthoDB" id="708866at2"/>
<comment type="caution">
    <text evidence="1">The sequence shown here is derived from an EMBL/GenBank/DDBJ whole genome shotgun (WGS) entry which is preliminary data.</text>
</comment>
<dbReference type="RefSeq" id="WP_106143434.1">
    <property type="nucleotide sequence ID" value="NZ_PVYX01000001.1"/>
</dbReference>
<dbReference type="EMBL" id="PVYX01000001">
    <property type="protein sequence ID" value="PRX56461.1"/>
    <property type="molecule type" value="Genomic_DNA"/>
</dbReference>
<organism evidence="1 2">
    <name type="scientific">Flagellimonas meridianipacifica</name>
    <dbReference type="NCBI Taxonomy" id="1080225"/>
    <lineage>
        <taxon>Bacteria</taxon>
        <taxon>Pseudomonadati</taxon>
        <taxon>Bacteroidota</taxon>
        <taxon>Flavobacteriia</taxon>
        <taxon>Flavobacteriales</taxon>
        <taxon>Flavobacteriaceae</taxon>
        <taxon>Flagellimonas</taxon>
    </lineage>
</organism>
<name>A0A2T0MFV4_9FLAO</name>
<sequence length="173" mass="19953">MKKLILGLSMLFVTLGHGQTEFTITADGIYPKAITSEIGAYTTSQLYKKTIDWIEENSETHNLTIDCTAEDISIHISSLKNNAANLEKQYYNATYRVNIRFESGKYTFEPTQIQLKLNSKYDMGWEDFDLNNGSLYFKKGKPLRKYRAYLENIPKVLNELHTELDGHLKVKEN</sequence>
<reference evidence="1 2" key="1">
    <citation type="submission" date="2018-03" db="EMBL/GenBank/DDBJ databases">
        <title>Genomic Encyclopedia of Archaeal and Bacterial Type Strains, Phase II (KMG-II): from individual species to whole genera.</title>
        <authorList>
            <person name="Goeker M."/>
        </authorList>
    </citation>
    <scope>NUCLEOTIDE SEQUENCE [LARGE SCALE GENOMIC DNA]</scope>
    <source>
        <strain evidence="1 2">DSM 25027</strain>
    </source>
</reference>
<evidence type="ECO:0000313" key="1">
    <source>
        <dbReference type="EMBL" id="PRX56461.1"/>
    </source>
</evidence>
<dbReference type="AlphaFoldDB" id="A0A2T0MFV4"/>
<dbReference type="Proteomes" id="UP000237640">
    <property type="component" value="Unassembled WGS sequence"/>
</dbReference>
<gene>
    <name evidence="1" type="ORF">CLV81_0458</name>
</gene>
<keyword evidence="2" id="KW-1185">Reference proteome</keyword>
<evidence type="ECO:0008006" key="3">
    <source>
        <dbReference type="Google" id="ProtNLM"/>
    </source>
</evidence>